<feature type="transmembrane region" description="Helical" evidence="9">
    <location>
        <begin position="172"/>
        <end position="191"/>
    </location>
</feature>
<evidence type="ECO:0008006" key="12">
    <source>
        <dbReference type="Google" id="ProtNLM"/>
    </source>
</evidence>
<feature type="transmembrane region" description="Helical" evidence="9">
    <location>
        <begin position="326"/>
        <end position="344"/>
    </location>
</feature>
<evidence type="ECO:0000313" key="10">
    <source>
        <dbReference type="EMBL" id="RXH54884.1"/>
    </source>
</evidence>
<feature type="transmembrane region" description="Helical" evidence="9">
    <location>
        <begin position="145"/>
        <end position="166"/>
    </location>
</feature>
<accession>A0A4V1L585</accession>
<name>A0A4V1L585_9BACT</name>
<reference evidence="10 11" key="1">
    <citation type="submission" date="2018-11" db="EMBL/GenBank/DDBJ databases">
        <authorList>
            <person name="Mardanov A.V."/>
            <person name="Ravin N.V."/>
            <person name="Dedysh S.N."/>
        </authorList>
    </citation>
    <scope>NUCLEOTIDE SEQUENCE [LARGE SCALE GENOMIC DNA]</scope>
    <source>
        <strain evidence="10 11">AF10</strain>
    </source>
</reference>
<keyword evidence="2" id="KW-1003">Cell membrane</keyword>
<feature type="transmembrane region" description="Helical" evidence="9">
    <location>
        <begin position="240"/>
        <end position="260"/>
    </location>
</feature>
<evidence type="ECO:0000256" key="5">
    <source>
        <dbReference type="ARBA" id="ARBA00022692"/>
    </source>
</evidence>
<dbReference type="GO" id="GO:0005886">
    <property type="term" value="C:plasma membrane"/>
    <property type="evidence" value="ECO:0007669"/>
    <property type="project" value="UniProtKB-SubCell"/>
</dbReference>
<dbReference type="GO" id="GO:0016763">
    <property type="term" value="F:pentosyltransferase activity"/>
    <property type="evidence" value="ECO:0007669"/>
    <property type="project" value="TreeGrafter"/>
</dbReference>
<keyword evidence="7 9" id="KW-0472">Membrane</keyword>
<keyword evidence="3" id="KW-0328">Glycosyltransferase</keyword>
<feature type="compositionally biased region" description="Polar residues" evidence="8">
    <location>
        <begin position="540"/>
        <end position="556"/>
    </location>
</feature>
<comment type="caution">
    <text evidence="10">The sequence shown here is derived from an EMBL/GenBank/DDBJ whole genome shotgun (WGS) entry which is preliminary data.</text>
</comment>
<protein>
    <recommendedName>
        <fullName evidence="12">Glycosyltransferase RgtA/B/C/D-like domain-containing protein</fullName>
    </recommendedName>
</protein>
<evidence type="ECO:0000313" key="11">
    <source>
        <dbReference type="Proteomes" id="UP000289437"/>
    </source>
</evidence>
<evidence type="ECO:0000256" key="8">
    <source>
        <dbReference type="SAM" id="MobiDB-lite"/>
    </source>
</evidence>
<feature type="transmembrane region" description="Helical" evidence="9">
    <location>
        <begin position="17"/>
        <end position="35"/>
    </location>
</feature>
<feature type="transmembrane region" description="Helical" evidence="9">
    <location>
        <begin position="302"/>
        <end position="320"/>
    </location>
</feature>
<feature type="region of interest" description="Disordered" evidence="8">
    <location>
        <begin position="526"/>
        <end position="556"/>
    </location>
</feature>
<dbReference type="PANTHER" id="PTHR33908:SF11">
    <property type="entry name" value="MEMBRANE PROTEIN"/>
    <property type="match status" value="1"/>
</dbReference>
<keyword evidence="4" id="KW-0808">Transferase</keyword>
<feature type="transmembrane region" description="Helical" evidence="9">
    <location>
        <begin position="386"/>
        <end position="404"/>
    </location>
</feature>
<dbReference type="RefSeq" id="WP_241654996.1">
    <property type="nucleotide sequence ID" value="NZ_RDSM01000003.1"/>
</dbReference>
<evidence type="ECO:0000256" key="2">
    <source>
        <dbReference type="ARBA" id="ARBA00022475"/>
    </source>
</evidence>
<gene>
    <name evidence="10" type="ORF">GRAN_3988</name>
</gene>
<evidence type="ECO:0000256" key="6">
    <source>
        <dbReference type="ARBA" id="ARBA00022989"/>
    </source>
</evidence>
<feature type="transmembrane region" description="Helical" evidence="9">
    <location>
        <begin position="351"/>
        <end position="374"/>
    </location>
</feature>
<dbReference type="AlphaFoldDB" id="A0A4V1L585"/>
<dbReference type="Proteomes" id="UP000289437">
    <property type="component" value="Unassembled WGS sequence"/>
</dbReference>
<evidence type="ECO:0000256" key="7">
    <source>
        <dbReference type="ARBA" id="ARBA00023136"/>
    </source>
</evidence>
<evidence type="ECO:0000256" key="3">
    <source>
        <dbReference type="ARBA" id="ARBA00022676"/>
    </source>
</evidence>
<keyword evidence="6 9" id="KW-1133">Transmembrane helix</keyword>
<dbReference type="PANTHER" id="PTHR33908">
    <property type="entry name" value="MANNOSYLTRANSFERASE YKCB-RELATED"/>
    <property type="match status" value="1"/>
</dbReference>
<evidence type="ECO:0000256" key="9">
    <source>
        <dbReference type="SAM" id="Phobius"/>
    </source>
</evidence>
<comment type="subcellular location">
    <subcellularLocation>
        <location evidence="1">Cell membrane</location>
        <topology evidence="1">Multi-pass membrane protein</topology>
    </subcellularLocation>
</comment>
<dbReference type="InterPro" id="IPR050297">
    <property type="entry name" value="LipidA_mod_glycosyltrf_83"/>
</dbReference>
<proteinExistence type="predicted"/>
<organism evidence="10 11">
    <name type="scientific">Granulicella sibirica</name>
    <dbReference type="NCBI Taxonomy" id="2479048"/>
    <lineage>
        <taxon>Bacteria</taxon>
        <taxon>Pseudomonadati</taxon>
        <taxon>Acidobacteriota</taxon>
        <taxon>Terriglobia</taxon>
        <taxon>Terriglobales</taxon>
        <taxon>Acidobacteriaceae</taxon>
        <taxon>Granulicella</taxon>
    </lineage>
</organism>
<sequence length="556" mass="61953">MADTHSIPERRSRTFRLIEAAILFAAAVLFSLHFLNLEADFPNHSPWMDWSKYTDEGWYGDAAIRHFQLGHWNVPGDFNAAAALPVWPVVEGLLFRFTGVSLIAARALTVSVFGLILTASYLLLRRWKSFSGSGPGSTMMTRRSLAPALAVLLLVASPFCFVFTRLAILEPFLILLTLLALHAASSAPAPGMRGKINTIVLGLLLPAMVLTKTTAVFLFPAVAWLLWASSHYRLWPFLRSGLSALAVTAAAWSSYFLLVVRPHYLEDYRYLFSANAYTRITADTAISVLHDTVMDGLWIGELLYPLAILCLVVALVRFRWFRERPLVPTLLLWAVGYAAFLAYHNNLQPRYYLVVAIPLTLFVVLVLEPAIHLLNPAYKPTHSTPARPLLALGAMLVFTAVVVTDSIQTLDFIRNPEYTLVDAAAGVAAVVRADPSHSPLLLSISGSDISLMTGIHSICDDFGTLELADRVNQYRPGWYAAWNQIDDDKMDALSPLYHPVRVAAFPAMDDPERNLLILYRLDDKTSEPEPRRRRKPIPRSLQTKIGQQPSVNQLEH</sequence>
<keyword evidence="5 9" id="KW-0812">Transmembrane</keyword>
<dbReference type="GO" id="GO:0009103">
    <property type="term" value="P:lipopolysaccharide biosynthetic process"/>
    <property type="evidence" value="ECO:0007669"/>
    <property type="project" value="UniProtKB-ARBA"/>
</dbReference>
<evidence type="ECO:0000256" key="1">
    <source>
        <dbReference type="ARBA" id="ARBA00004651"/>
    </source>
</evidence>
<keyword evidence="11" id="KW-1185">Reference proteome</keyword>
<reference evidence="11" key="2">
    <citation type="submission" date="2019-02" db="EMBL/GenBank/DDBJ databases">
        <title>Granulicella sibirica sp. nov., a psychrotolerant acidobacterium isolated from an organic soil layer in forested tundra, West Siberia.</title>
        <authorList>
            <person name="Oshkin I.Y."/>
            <person name="Kulichevskaya I.S."/>
            <person name="Rijpstra W.I.C."/>
            <person name="Sinninghe Damste J.S."/>
            <person name="Rakitin A.L."/>
            <person name="Ravin N.V."/>
            <person name="Dedysh S.N."/>
        </authorList>
    </citation>
    <scope>NUCLEOTIDE SEQUENCE [LARGE SCALE GENOMIC DNA]</scope>
    <source>
        <strain evidence="11">AF10</strain>
    </source>
</reference>
<feature type="transmembrane region" description="Helical" evidence="9">
    <location>
        <begin position="103"/>
        <end position="124"/>
    </location>
</feature>
<evidence type="ECO:0000256" key="4">
    <source>
        <dbReference type="ARBA" id="ARBA00022679"/>
    </source>
</evidence>
<dbReference type="EMBL" id="RDSM01000003">
    <property type="protein sequence ID" value="RXH54884.1"/>
    <property type="molecule type" value="Genomic_DNA"/>
</dbReference>
<feature type="transmembrane region" description="Helical" evidence="9">
    <location>
        <begin position="203"/>
        <end position="228"/>
    </location>
</feature>